<name>A0A1W6ZND1_9HYPH</name>
<proteinExistence type="predicted"/>
<dbReference type="RefSeq" id="WP_086087236.1">
    <property type="nucleotide sequence ID" value="NZ_CP021112.1"/>
</dbReference>
<organism evidence="1 2">
    <name type="scientific">Pseudorhodoplanes sinuspersici</name>
    <dbReference type="NCBI Taxonomy" id="1235591"/>
    <lineage>
        <taxon>Bacteria</taxon>
        <taxon>Pseudomonadati</taxon>
        <taxon>Pseudomonadota</taxon>
        <taxon>Alphaproteobacteria</taxon>
        <taxon>Hyphomicrobiales</taxon>
        <taxon>Pseudorhodoplanes</taxon>
    </lineage>
</organism>
<dbReference type="Gene3D" id="3.40.50.300">
    <property type="entry name" value="P-loop containing nucleotide triphosphate hydrolases"/>
    <property type="match status" value="1"/>
</dbReference>
<dbReference type="GO" id="GO:0006109">
    <property type="term" value="P:regulation of carbohydrate metabolic process"/>
    <property type="evidence" value="ECO:0007669"/>
    <property type="project" value="InterPro"/>
</dbReference>
<sequence length="152" mass="16006">MTPTIHASAVLFGHRGILIRGPSGSGKSRLALTILQNAGADFARLVGDDRIHLEAAHGRLLMRPAKALEGLIEVRGIGIIRLPYEPVAVTSLVIDLDAPGVVRLPQETDLDAKIEGVALARLPVAPGDDPLALLRANLLPKALSGGQNLTLR</sequence>
<accession>A0A1W6ZND1</accession>
<reference evidence="1 2" key="1">
    <citation type="submission" date="2017-05" db="EMBL/GenBank/DDBJ databases">
        <title>Full genome sequence of Pseudorhodoplanes sinuspersici.</title>
        <authorList>
            <person name="Dastgheib S.M.M."/>
            <person name="Shavandi M."/>
            <person name="Tirandaz H."/>
        </authorList>
    </citation>
    <scope>NUCLEOTIDE SEQUENCE [LARGE SCALE GENOMIC DNA]</scope>
    <source>
        <strain evidence="1 2">RIPI110</strain>
    </source>
</reference>
<dbReference type="OrthoDB" id="8326226at2"/>
<dbReference type="CDD" id="cd01918">
    <property type="entry name" value="HprK_C"/>
    <property type="match status" value="1"/>
</dbReference>
<gene>
    <name evidence="1" type="ORF">CAK95_06835</name>
</gene>
<keyword evidence="2" id="KW-1185">Reference proteome</keyword>
<evidence type="ECO:0000313" key="1">
    <source>
        <dbReference type="EMBL" id="ARP98822.1"/>
    </source>
</evidence>
<dbReference type="GO" id="GO:0005524">
    <property type="term" value="F:ATP binding"/>
    <property type="evidence" value="ECO:0007669"/>
    <property type="project" value="InterPro"/>
</dbReference>
<dbReference type="GO" id="GO:0000155">
    <property type="term" value="F:phosphorelay sensor kinase activity"/>
    <property type="evidence" value="ECO:0007669"/>
    <property type="project" value="InterPro"/>
</dbReference>
<dbReference type="Proteomes" id="UP000194137">
    <property type="component" value="Chromosome"/>
</dbReference>
<dbReference type="InterPro" id="IPR011104">
    <property type="entry name" value="Hpr_kin/Pase_C"/>
</dbReference>
<dbReference type="KEGG" id="psin:CAK95_06835"/>
<dbReference type="SUPFAM" id="SSF53795">
    <property type="entry name" value="PEP carboxykinase-like"/>
    <property type="match status" value="1"/>
</dbReference>
<evidence type="ECO:0000313" key="2">
    <source>
        <dbReference type="Proteomes" id="UP000194137"/>
    </source>
</evidence>
<dbReference type="STRING" id="1235591.CAK95_06835"/>
<dbReference type="Pfam" id="PF07475">
    <property type="entry name" value="Hpr_kinase_C"/>
    <property type="match status" value="1"/>
</dbReference>
<dbReference type="InterPro" id="IPR027417">
    <property type="entry name" value="P-loop_NTPase"/>
</dbReference>
<dbReference type="EMBL" id="CP021112">
    <property type="protein sequence ID" value="ARP98822.1"/>
    <property type="molecule type" value="Genomic_DNA"/>
</dbReference>
<protein>
    <submittedName>
        <fullName evidence="1">Uncharacterized protein</fullName>
    </submittedName>
</protein>
<dbReference type="AlphaFoldDB" id="A0A1W6ZND1"/>